<feature type="coiled-coil region" evidence="10">
    <location>
        <begin position="445"/>
        <end position="472"/>
    </location>
</feature>
<dbReference type="PANTHER" id="PTHR13000:SF0">
    <property type="entry name" value="NUCLEOPORIN P54"/>
    <property type="match status" value="1"/>
</dbReference>
<name>A0A7R9IG27_9NEOP</name>
<dbReference type="GO" id="GO:0006999">
    <property type="term" value="P:nuclear pore organization"/>
    <property type="evidence" value="ECO:0007669"/>
    <property type="project" value="TreeGrafter"/>
</dbReference>
<feature type="domain" description="Nucleoporin Nup54 alpha-helical" evidence="11">
    <location>
        <begin position="394"/>
        <end position="524"/>
    </location>
</feature>
<evidence type="ECO:0000256" key="4">
    <source>
        <dbReference type="ARBA" id="ARBA00022816"/>
    </source>
</evidence>
<evidence type="ECO:0000259" key="11">
    <source>
        <dbReference type="Pfam" id="PF13874"/>
    </source>
</evidence>
<organism evidence="13">
    <name type="scientific">Timema tahoe</name>
    <dbReference type="NCBI Taxonomy" id="61484"/>
    <lineage>
        <taxon>Eukaryota</taxon>
        <taxon>Metazoa</taxon>
        <taxon>Ecdysozoa</taxon>
        <taxon>Arthropoda</taxon>
        <taxon>Hexapoda</taxon>
        <taxon>Insecta</taxon>
        <taxon>Pterygota</taxon>
        <taxon>Neoptera</taxon>
        <taxon>Polyneoptera</taxon>
        <taxon>Phasmatodea</taxon>
        <taxon>Timematodea</taxon>
        <taxon>Timematoidea</taxon>
        <taxon>Timematidae</taxon>
        <taxon>Timema</taxon>
    </lineage>
</organism>
<keyword evidence="8" id="KW-0539">Nucleus</keyword>
<comment type="subcellular location">
    <subcellularLocation>
        <location evidence="1">Nucleus</location>
        <location evidence="1">Nuclear pore complex</location>
    </subcellularLocation>
</comment>
<dbReference type="EMBL" id="OE001893">
    <property type="protein sequence ID" value="CAD7457776.1"/>
    <property type="molecule type" value="Genomic_DNA"/>
</dbReference>
<evidence type="ECO:0000256" key="3">
    <source>
        <dbReference type="ARBA" id="ARBA00022737"/>
    </source>
</evidence>
<dbReference type="GO" id="GO:0006607">
    <property type="term" value="P:NLS-bearing protein import into nucleus"/>
    <property type="evidence" value="ECO:0007669"/>
    <property type="project" value="TreeGrafter"/>
</dbReference>
<evidence type="ECO:0000259" key="12">
    <source>
        <dbReference type="Pfam" id="PF18437"/>
    </source>
</evidence>
<dbReference type="FunFam" id="1.20.5.490:FF:000003">
    <property type="entry name" value="nucleoporin p54 isoform X1"/>
    <property type="match status" value="1"/>
</dbReference>
<evidence type="ECO:0000313" key="13">
    <source>
        <dbReference type="EMBL" id="CAD7457776.1"/>
    </source>
</evidence>
<sequence length="649" mass="70257">MSFGLGGSSGFQPTSTTQSFGFGSTAAPKAGFGTSGFGFGGAPSSTPSFNLGGGTTSTTSSGLGFGGLSSTTATSSGFGSGFGGFGSTGTTNTTGAMGFGGFGGFGTATSTTPSAGFGFGSTLGTQPSTGTSLFSGFGQPSAANTSTGFGGFGGFGAKPATGGFGGFGTGLTTGIGGSTFGTAFGQQQQQQQPQPQQINPYEALHNAVFNCNVYGDERDSTLTRWNLLQALWGTGKGYYSQNAPPIEFNQHNPLCRFKAIGYNCMPTSENKDGLVAIVFNQKESDIKSNEANLINSLNAILGSKPNLTVTVESIKSTTETKTQVIIHVLEKGPTGRRIIVQSHVPGPGRRIPATELAAYLHRMLCQQPSSITAENVLAQIKPDKDQLAEYLEQPPAGIDPRLWKQAQEDNPDRDRYVPVPIIGFGEVCWRLRCQENETRLHQAFLDKVSDDITELQRRLATTKSKTAEYRRKFVELEHRLLKLLVKQEVSRNLGMALTPEEEALRSKLETLYSKINAPTQFKVRYISKFENMKLAWDELLSQIRMVKQEVAQKEVEKYTMDETVQDEVRQYLAMEQNGMAQLINIIQADMADLTTIKNVEWHMFVMSHIDICDMSPELLTEESQFEVTRHVTCDMCHHSSCSQKKASLR</sequence>
<keyword evidence="6" id="KW-0811">Translocation</keyword>
<evidence type="ECO:0000256" key="8">
    <source>
        <dbReference type="ARBA" id="ARBA00023242"/>
    </source>
</evidence>
<dbReference type="GO" id="GO:0051028">
    <property type="term" value="P:mRNA transport"/>
    <property type="evidence" value="ECO:0007669"/>
    <property type="project" value="UniProtKB-KW"/>
</dbReference>
<gene>
    <name evidence="13" type="ORF">TTEB3V08_LOCUS5767</name>
</gene>
<dbReference type="GO" id="GO:0036228">
    <property type="term" value="P:protein localization to nuclear inner membrane"/>
    <property type="evidence" value="ECO:0007669"/>
    <property type="project" value="TreeGrafter"/>
</dbReference>
<dbReference type="InterPro" id="IPR040985">
    <property type="entry name" value="Nup54_C"/>
</dbReference>
<dbReference type="GO" id="GO:0044613">
    <property type="term" value="C:nuclear pore central transport channel"/>
    <property type="evidence" value="ECO:0007669"/>
    <property type="project" value="TreeGrafter"/>
</dbReference>
<dbReference type="GO" id="GO:0017056">
    <property type="term" value="F:structural constituent of nuclear pore"/>
    <property type="evidence" value="ECO:0007669"/>
    <property type="project" value="TreeGrafter"/>
</dbReference>
<accession>A0A7R9IG27</accession>
<keyword evidence="3" id="KW-0677">Repeat</keyword>
<dbReference type="PANTHER" id="PTHR13000">
    <property type="entry name" value="NUCLEOPORIN P54"/>
    <property type="match status" value="1"/>
</dbReference>
<dbReference type="Gene3D" id="1.20.5.170">
    <property type="match status" value="1"/>
</dbReference>
<evidence type="ECO:0000256" key="9">
    <source>
        <dbReference type="ARBA" id="ARBA00060798"/>
    </source>
</evidence>
<dbReference type="InterPro" id="IPR024864">
    <property type="entry name" value="Nup54/Nup57/Nup44"/>
</dbReference>
<keyword evidence="7" id="KW-0906">Nuclear pore complex</keyword>
<evidence type="ECO:0000256" key="7">
    <source>
        <dbReference type="ARBA" id="ARBA00023132"/>
    </source>
</evidence>
<evidence type="ECO:0008006" key="14">
    <source>
        <dbReference type="Google" id="ProtNLM"/>
    </source>
</evidence>
<keyword evidence="5" id="KW-0653">Protein transport</keyword>
<keyword evidence="2" id="KW-0813">Transport</keyword>
<feature type="domain" description="Nup54 C-terminal interacting" evidence="12">
    <location>
        <begin position="558"/>
        <end position="596"/>
    </location>
</feature>
<dbReference type="AlphaFoldDB" id="A0A7R9IG27"/>
<dbReference type="Pfam" id="PF18437">
    <property type="entry name" value="Nup54_C"/>
    <property type="match status" value="1"/>
</dbReference>
<evidence type="ECO:0000256" key="6">
    <source>
        <dbReference type="ARBA" id="ARBA00023010"/>
    </source>
</evidence>
<evidence type="ECO:0000256" key="5">
    <source>
        <dbReference type="ARBA" id="ARBA00022927"/>
    </source>
</evidence>
<evidence type="ECO:0000256" key="10">
    <source>
        <dbReference type="SAM" id="Coils"/>
    </source>
</evidence>
<dbReference type="Pfam" id="PF13874">
    <property type="entry name" value="Nup54"/>
    <property type="match status" value="1"/>
</dbReference>
<dbReference type="Gene3D" id="1.20.5.490">
    <property type="entry name" value="Single helix bin"/>
    <property type="match status" value="1"/>
</dbReference>
<evidence type="ECO:0000256" key="2">
    <source>
        <dbReference type="ARBA" id="ARBA00022448"/>
    </source>
</evidence>
<keyword evidence="4" id="KW-0509">mRNA transport</keyword>
<dbReference type="InterPro" id="IPR025712">
    <property type="entry name" value="Nup54_alpha-helical_dom"/>
</dbReference>
<keyword evidence="10" id="KW-0175">Coiled coil</keyword>
<reference evidence="13" key="1">
    <citation type="submission" date="2020-11" db="EMBL/GenBank/DDBJ databases">
        <authorList>
            <person name="Tran Van P."/>
        </authorList>
    </citation>
    <scope>NUCLEOTIDE SEQUENCE</scope>
</reference>
<comment type="similarity">
    <text evidence="9">Belongs to the NUP54 family.</text>
</comment>
<protein>
    <recommendedName>
        <fullName evidence="14">Nucleoporin Nup54 alpha-helical domain-containing protein</fullName>
    </recommendedName>
</protein>
<proteinExistence type="inferred from homology"/>
<evidence type="ECO:0000256" key="1">
    <source>
        <dbReference type="ARBA" id="ARBA00004567"/>
    </source>
</evidence>